<feature type="region of interest" description="Disordered" evidence="6">
    <location>
        <begin position="1033"/>
        <end position="1074"/>
    </location>
</feature>
<evidence type="ECO:0000256" key="3">
    <source>
        <dbReference type="ARBA" id="ARBA00023125"/>
    </source>
</evidence>
<evidence type="ECO:0000259" key="8">
    <source>
        <dbReference type="Pfam" id="PF20222"/>
    </source>
</evidence>
<feature type="region of interest" description="Disordered" evidence="6">
    <location>
        <begin position="1560"/>
        <end position="1727"/>
    </location>
</feature>
<dbReference type="EMBL" id="CAWUOM010000105">
    <property type="protein sequence ID" value="CAK7272367.1"/>
    <property type="molecule type" value="Genomic_DNA"/>
</dbReference>
<feature type="compositionally biased region" description="Polar residues" evidence="6">
    <location>
        <begin position="110"/>
        <end position="128"/>
    </location>
</feature>
<evidence type="ECO:0000256" key="1">
    <source>
        <dbReference type="ARBA" id="ARBA00004123"/>
    </source>
</evidence>
<feature type="compositionally biased region" description="Polar residues" evidence="6">
    <location>
        <begin position="1299"/>
        <end position="1309"/>
    </location>
</feature>
<dbReference type="InterPro" id="IPR046488">
    <property type="entry name" value="Sfc3/Tfc3_C"/>
</dbReference>
<reference evidence="9 10" key="1">
    <citation type="submission" date="2024-01" db="EMBL/GenBank/DDBJ databases">
        <authorList>
            <person name="Allen C."/>
            <person name="Tagirdzhanova G."/>
        </authorList>
    </citation>
    <scope>NUCLEOTIDE SEQUENCE [LARGE SCALE GENOMIC DNA]</scope>
    <source>
        <strain evidence="9 10">CBS 573.63</strain>
    </source>
</reference>
<dbReference type="InterPro" id="IPR044210">
    <property type="entry name" value="Tfc3-like"/>
</dbReference>
<proteinExistence type="predicted"/>
<feature type="domain" description="B-block binding subunit of TFIIIC" evidence="7">
    <location>
        <begin position="213"/>
        <end position="279"/>
    </location>
</feature>
<dbReference type="PANTHER" id="PTHR15180">
    <property type="entry name" value="GENERAL TRANSCRIPTION FACTOR 3C POLYPEPTIDE 1"/>
    <property type="match status" value="1"/>
</dbReference>
<feature type="compositionally biased region" description="Polar residues" evidence="6">
    <location>
        <begin position="877"/>
        <end position="896"/>
    </location>
</feature>
<comment type="caution">
    <text evidence="9">The sequence shown here is derived from an EMBL/GenBank/DDBJ whole genome shotgun (WGS) entry which is preliminary data.</text>
</comment>
<feature type="region of interest" description="Disordered" evidence="6">
    <location>
        <begin position="749"/>
        <end position="781"/>
    </location>
</feature>
<keyword evidence="5" id="KW-0539">Nucleus</keyword>
<feature type="compositionally biased region" description="Low complexity" evidence="6">
    <location>
        <begin position="1310"/>
        <end position="1322"/>
    </location>
</feature>
<feature type="region of interest" description="Disordered" evidence="6">
    <location>
        <begin position="1122"/>
        <end position="1205"/>
    </location>
</feature>
<organism evidence="9 10">
    <name type="scientific">Sporothrix epigloea</name>
    <dbReference type="NCBI Taxonomy" id="1892477"/>
    <lineage>
        <taxon>Eukaryota</taxon>
        <taxon>Fungi</taxon>
        <taxon>Dikarya</taxon>
        <taxon>Ascomycota</taxon>
        <taxon>Pezizomycotina</taxon>
        <taxon>Sordariomycetes</taxon>
        <taxon>Sordariomycetidae</taxon>
        <taxon>Ophiostomatales</taxon>
        <taxon>Ophiostomataceae</taxon>
        <taxon>Sporothrix</taxon>
    </lineage>
</organism>
<evidence type="ECO:0008006" key="11">
    <source>
        <dbReference type="Google" id="ProtNLM"/>
    </source>
</evidence>
<comment type="subcellular location">
    <subcellularLocation>
        <location evidence="1">Nucleus</location>
    </subcellularLocation>
</comment>
<feature type="compositionally biased region" description="Basic and acidic residues" evidence="6">
    <location>
        <begin position="155"/>
        <end position="168"/>
    </location>
</feature>
<protein>
    <recommendedName>
        <fullName evidence="11">TFIIIC transcription initiation factor complex subunits Tfc3</fullName>
    </recommendedName>
</protein>
<evidence type="ECO:0000313" key="9">
    <source>
        <dbReference type="EMBL" id="CAK7272367.1"/>
    </source>
</evidence>
<keyword evidence="2" id="KW-0597">Phosphoprotein</keyword>
<feature type="domain" description="Transcription factor tau subunit sfc3/Tfc3 C-terminal" evidence="8">
    <location>
        <begin position="2033"/>
        <end position="2503"/>
    </location>
</feature>
<gene>
    <name evidence="9" type="ORF">SEPCBS57363_005096</name>
</gene>
<feature type="region of interest" description="Disordered" evidence="6">
    <location>
        <begin position="449"/>
        <end position="469"/>
    </location>
</feature>
<feature type="compositionally biased region" description="Low complexity" evidence="6">
    <location>
        <begin position="1157"/>
        <end position="1179"/>
    </location>
</feature>
<feature type="region of interest" description="Disordered" evidence="6">
    <location>
        <begin position="845"/>
        <end position="897"/>
    </location>
</feature>
<keyword evidence="10" id="KW-1185">Reference proteome</keyword>
<feature type="compositionally biased region" description="Polar residues" evidence="6">
    <location>
        <begin position="1180"/>
        <end position="1197"/>
    </location>
</feature>
<evidence type="ECO:0000256" key="4">
    <source>
        <dbReference type="ARBA" id="ARBA00023163"/>
    </source>
</evidence>
<evidence type="ECO:0000259" key="7">
    <source>
        <dbReference type="Pfam" id="PF04182"/>
    </source>
</evidence>
<feature type="region of interest" description="Disordered" evidence="6">
    <location>
        <begin position="107"/>
        <end position="179"/>
    </location>
</feature>
<feature type="region of interest" description="Disordered" evidence="6">
    <location>
        <begin position="975"/>
        <end position="996"/>
    </location>
</feature>
<dbReference type="Pfam" id="PF20222">
    <property type="entry name" value="DUF6581"/>
    <property type="match status" value="1"/>
</dbReference>
<sequence>MTKGLDELIERLVAETAYCGETGLSVDDFVNLVSRLNGQSQKTEPDAEAQRADVATNALVDMPLARKAWEWLTICPEILVGRDGSRRKLSLDDAFALPEPQAVVVGDENGGQTVKHSASALDTGTEGTVDTGKGVPKSLAKKGKKQAAFPPVLNKQEKQLSRRGDRTDANNAAAAGSAQGTNLEIRPRLYVTERTLWYTLTGHDVDYKKVPLLEWKCLQGIASVRRKGILQADLRILVDQDKRSVPKRTDFLAAKGYIVKRTTIARGYRTSMMWLTEFAPIELPDGDESTKKAAKANLSKRNASEVADSSLLSPTDLASSGIDFSPEFLKKNLEPVPWRDRWLGDAIEFASFGQTVLAIVKAWGVMRVVDLKIKMGILSKRWQMRTLARVCREFSASGVLRFVAAMHPDERKMFKDCIKFERDPTPNEWTVYLAAGRRRTPLTDMRAKLKKEQDQQRSRNMSLGTGTVDGDDSSLLDPMDLAALEEEEEYEFGEGGIGGAFGSGGLAGAKAAGAAHTPAWASDIPLVNLIYDTIDRCGIDGITSPEICRATMGTAFSRYIFTLVTAMARPGTQPAHLQKFQLHCESTRVGKNHAYLFRTLENAKLAERLGNGESLDEIEQQTVSASITKHADAARFWDLNQRGVLQDLPPDELRRLYGFESSPEEPTAEEVEQQRVARRAVVDYPRSNGPGRPKKNWAPDAIDHRSKSVEDALPVLDDEVDVSMQENEADANMQGSEADASLLEAPDSADAMALDPSPPRRKRGRPRKSRSIVEDVEEDLEEKGALATELDVAPSTNKVAGQIPAPLPLVRFGEPGSLHPNPKSIGRLSRSAVLIIRHDQLRDPNFLSSQAGYRDGPPRLEPDDEQGKEDEAVLEQTGDNTSDAEMQAEADSSANGPSAAALQPVAVHYNGCFGQLTYDLTNVALLFTDVSTRRGRSAAKPKVPITIPVDDLVSDPLIRKASGGDGQALFLEMRESKTDGPLKDSELIDGDDSEREVSQIADGTIRSVVFVLDKSPEDNESHAVALCESLVASRSQPAGDEQDDDGDKPQPLRRRGRRPGKKKKKIGQTSTKKADVGSEQYVCETCSGVWKNIHGLQYHQTKSKAACNPDYVDKRKTQCDGVEQPVQGGETNAEPPSSLAQTRGRRELRPRKPPIVPVRDSSSASVASSRSNSPALSVSEVESYTSPESPPRRNNYQRLEVHSSRRTPAYQLAVFEDSDSDNDKNGPRGIAGAMRAALISRKGPSPTSLQSLPLTGDPLDCGNSSSPELEAIPATKRYEVTGAIKENREGGSVSATLRQGNHASANGHNSYSRPPSSAPAAAVRTETHPSSRRVSLARNLDVDQSTASTAIFVDSVPTTSPGRGAAGFWMPPLPKNTINKLSPFAVRSLIVMEITKYLVDYFGGVFPSDRSLWYAAFRIYMRSYPGEDPPTLTATKAAIKKLEIGKEVEEHTFGFRDPRGQFIYCRLLVRPGIDVFQSETAAEFKRQVQAAYPQPYVPDEFVPSDKDMAVLRILDKDIDKSSTRGARGRRPLAPQIEVLHAPFYEQQPVVRPVPKTVVLLDNDEDGSNDFEKSEVAEQAQQGEQRRPSNLKRKVATSGAKGQGAPKRRRTRFADAIASHELNEDNEDNDSASADVGAAGNDHADLSVASDNEADIDPALRTVKTTESAPRTSNTPITPTTPATSRTTKMPKARKPAATGNPGLESLPASFFAPSTAHSSQSRSKRPIQLRDEADDGFATFVHFLPPNKHLEDGQEALQQQPTDFNGAGQELARTAAERATPRQIKFVTKTHQLHDMGEKSARAWPVITETTFERQSDASFTMDGFMPTRKALLRENLPRTPLECAAMLRGNQKISIVDDTPESRVLCDLDYCRSWELSQMGTDILSQPSVAPHYVFLNVSFPGEHYTAEMGEAEAAVQPVAKTEAISPMCWLAKNQFTVETIPYGALDADEPGSAVDSLIASSAPVQRRSVMSSGASGAGTGTTGDLVAIREKQMQQAKYLAHSRREMTAYPQTPVDFLRLETEAHSGTNQVDWSSNETLLATFIVIKTLLGGLNQTIDWGLLMRLFPNKQVSALRLFWTNTRRERQPHIDELTERFQQAFLAAYDKRELPPLDFDNVLAYDWPWLISWALPHLTLRQEGAIIKLPATREALWGENSDNVLAEMPLVRTAAWREEFFQVSRSVWNRLRDSASEAAALALDQPLPITPAEIVAVGGGGSLDQLRNIVARSWIRALCGTPYQRYPPSQIKQKLLTLGSIGSMERSGGNGSVAVLGNTLGETDTNSLLQTVISNLTNDRILRRAKSMMSLGGRMYMLTEVYESSMEKMASEAKFLRAYKFKEMLDEVFGGGLVDSYEISVESNDDGMVMALLNMQAHGRIMLEAVDAPHIPFGFEPGNYESRKFPKQYQRFRLRIKPTAMYMYNEHEYLKQTFDRIGRAWHNDEPSEVAGLGDAEMGDAPPKQGRHQEMPIWRDFFGVLDRGWFARLTGAVVFSLATRGASPVKQTTAHLRPIVEPFEVQMITDWATRLGFLAGGQGCDQDLNQFPPGSRMVTEWWWLLLGHMYLSVKGEVVQEVASTNT</sequence>
<dbReference type="PANTHER" id="PTHR15180:SF1">
    <property type="entry name" value="GENERAL TRANSCRIPTION FACTOR 3C POLYPEPTIDE 1"/>
    <property type="match status" value="1"/>
</dbReference>
<keyword evidence="4" id="KW-0804">Transcription</keyword>
<evidence type="ECO:0000313" key="10">
    <source>
        <dbReference type="Proteomes" id="UP001642501"/>
    </source>
</evidence>
<feature type="compositionally biased region" description="Basic residues" evidence="6">
    <location>
        <begin position="1051"/>
        <end position="1066"/>
    </location>
</feature>
<feature type="compositionally biased region" description="Basic residues" evidence="6">
    <location>
        <begin position="759"/>
        <end position="770"/>
    </location>
</feature>
<accession>A0ABP0DYJ1</accession>
<name>A0ABP0DYJ1_9PEZI</name>
<feature type="region of interest" description="Disordered" evidence="6">
    <location>
        <begin position="1299"/>
        <end position="1339"/>
    </location>
</feature>
<evidence type="ECO:0000256" key="6">
    <source>
        <dbReference type="SAM" id="MobiDB-lite"/>
    </source>
</evidence>
<dbReference type="Proteomes" id="UP001642501">
    <property type="component" value="Unassembled WGS sequence"/>
</dbReference>
<evidence type="ECO:0000256" key="2">
    <source>
        <dbReference type="ARBA" id="ARBA00022553"/>
    </source>
</evidence>
<feature type="compositionally biased region" description="Basic and acidic residues" evidence="6">
    <location>
        <begin position="975"/>
        <end position="986"/>
    </location>
</feature>
<feature type="compositionally biased region" description="Low complexity" evidence="6">
    <location>
        <begin position="1669"/>
        <end position="1687"/>
    </location>
</feature>
<dbReference type="Pfam" id="PF04182">
    <property type="entry name" value="B-block_TFIIIC"/>
    <property type="match status" value="1"/>
</dbReference>
<evidence type="ECO:0000256" key="5">
    <source>
        <dbReference type="ARBA" id="ARBA00023242"/>
    </source>
</evidence>
<keyword evidence="3" id="KW-0238">DNA-binding</keyword>
<dbReference type="InterPro" id="IPR007309">
    <property type="entry name" value="TFIIIC_Bblock-bd"/>
</dbReference>